<gene>
    <name evidence="3" type="ORF">SAMN05446037_102261</name>
</gene>
<dbReference type="PANTHER" id="PTHR30354">
    <property type="entry name" value="GNT FAMILY GLUCONATE TRANSPORTER"/>
    <property type="match status" value="1"/>
</dbReference>
<feature type="transmembrane region" description="Helical" evidence="2">
    <location>
        <begin position="48"/>
        <end position="69"/>
    </location>
</feature>
<dbReference type="EMBL" id="FZOJ01000022">
    <property type="protein sequence ID" value="SNS82045.1"/>
    <property type="molecule type" value="Genomic_DNA"/>
</dbReference>
<keyword evidence="2" id="KW-0812">Transmembrane</keyword>
<dbReference type="OrthoDB" id="86125at2"/>
<feature type="region of interest" description="Disordered" evidence="1">
    <location>
        <begin position="213"/>
        <end position="236"/>
    </location>
</feature>
<dbReference type="GO" id="GO:0005886">
    <property type="term" value="C:plasma membrane"/>
    <property type="evidence" value="ECO:0007669"/>
    <property type="project" value="TreeGrafter"/>
</dbReference>
<feature type="transmembrane region" description="Helical" evidence="2">
    <location>
        <begin position="263"/>
        <end position="291"/>
    </location>
</feature>
<sequence length="456" mass="46857">MLGIIIGLALLMYLAYRGMSIIWIAPICAAIVALTGGLNLVEAYREAYMGGFVGFAKSWFPVFMLGAIFGKVMDDSGAAKSVAHWVTSKIGTKRAILAVVVGCAVLTYGGVSLFVVVFAMYPLAVALFREANISRKLIPGAIALGAFTFTMTAIPGTPQIQNLIPIDYFGTTPTAAPIMGTVGALIMFGVGMLWMTYREKKLTAAGEVFNEPTGSVAKKGKASSSNGKGGAVAGGEVAAKEKEEVKEIDEATLPNPMLSSLPLITVILLLNLFELDIIIALTAGIVLALLLNVSRLKNVVQSINAGASGSVLAIINTSAAVGFGAVVRAVPGFQTLSNLVMGIEGNPLISEAVAVNVLAGATGSASGGMGIALAALGDRFVELSAASGVPLEAFHRIASMSSGGLDTLPHNGAVLTLLAVTAMTHKDSYKDIFMVGTAIPILAVIAGIILATIGLV</sequence>
<dbReference type="PANTHER" id="PTHR30354:SF7">
    <property type="entry name" value="BLL7963 PROTEIN"/>
    <property type="match status" value="1"/>
</dbReference>
<dbReference type="AlphaFoldDB" id="A0A239HLL3"/>
<dbReference type="GO" id="GO:0015128">
    <property type="term" value="F:gluconate transmembrane transporter activity"/>
    <property type="evidence" value="ECO:0007669"/>
    <property type="project" value="InterPro"/>
</dbReference>
<proteinExistence type="predicted"/>
<feature type="transmembrane region" description="Helical" evidence="2">
    <location>
        <begin position="95"/>
        <end position="125"/>
    </location>
</feature>
<dbReference type="Pfam" id="PF02447">
    <property type="entry name" value="GntP_permease"/>
    <property type="match status" value="1"/>
</dbReference>
<reference evidence="3 4" key="1">
    <citation type="submission" date="2017-06" db="EMBL/GenBank/DDBJ databases">
        <authorList>
            <person name="Kim H.J."/>
            <person name="Triplett B.A."/>
        </authorList>
    </citation>
    <scope>NUCLEOTIDE SEQUENCE [LARGE SCALE GENOMIC DNA]</scope>
    <source>
        <strain evidence="3 4">SCA</strain>
    </source>
</reference>
<feature type="transmembrane region" description="Helical" evidence="2">
    <location>
        <begin position="311"/>
        <end position="331"/>
    </location>
</feature>
<evidence type="ECO:0000313" key="3">
    <source>
        <dbReference type="EMBL" id="SNS82045.1"/>
    </source>
</evidence>
<accession>A0A239HLL3</accession>
<feature type="transmembrane region" description="Helical" evidence="2">
    <location>
        <begin position="174"/>
        <end position="194"/>
    </location>
</feature>
<organism evidence="3 4">
    <name type="scientific">Anaerovirgula multivorans</name>
    <dbReference type="NCBI Taxonomy" id="312168"/>
    <lineage>
        <taxon>Bacteria</taxon>
        <taxon>Bacillati</taxon>
        <taxon>Bacillota</taxon>
        <taxon>Clostridia</taxon>
        <taxon>Peptostreptococcales</taxon>
        <taxon>Natronincolaceae</taxon>
        <taxon>Anaerovirgula</taxon>
    </lineage>
</organism>
<protein>
    <submittedName>
        <fullName evidence="3">H+/gluconate symporter</fullName>
    </submittedName>
</protein>
<evidence type="ECO:0000313" key="4">
    <source>
        <dbReference type="Proteomes" id="UP000198304"/>
    </source>
</evidence>
<feature type="transmembrane region" description="Helical" evidence="2">
    <location>
        <begin position="432"/>
        <end position="455"/>
    </location>
</feature>
<evidence type="ECO:0000256" key="1">
    <source>
        <dbReference type="SAM" id="MobiDB-lite"/>
    </source>
</evidence>
<evidence type="ECO:0000256" key="2">
    <source>
        <dbReference type="SAM" id="Phobius"/>
    </source>
</evidence>
<name>A0A239HLL3_9FIRM</name>
<keyword evidence="2" id="KW-1133">Transmembrane helix</keyword>
<feature type="compositionally biased region" description="Low complexity" evidence="1">
    <location>
        <begin position="214"/>
        <end position="226"/>
    </location>
</feature>
<feature type="transmembrane region" description="Helical" evidence="2">
    <location>
        <begin position="20"/>
        <end position="41"/>
    </location>
</feature>
<keyword evidence="4" id="KW-1185">Reference proteome</keyword>
<dbReference type="Proteomes" id="UP000198304">
    <property type="component" value="Unassembled WGS sequence"/>
</dbReference>
<dbReference type="InterPro" id="IPR003474">
    <property type="entry name" value="Glcn_transporter"/>
</dbReference>
<feature type="transmembrane region" description="Helical" evidence="2">
    <location>
        <begin position="137"/>
        <end position="154"/>
    </location>
</feature>
<keyword evidence="2" id="KW-0472">Membrane</keyword>
<dbReference type="RefSeq" id="WP_089284258.1">
    <property type="nucleotide sequence ID" value="NZ_FZOJ01000022.1"/>
</dbReference>